<keyword evidence="1" id="KW-0472">Membrane</keyword>
<dbReference type="InterPro" id="IPR003018">
    <property type="entry name" value="GAF"/>
</dbReference>
<keyword evidence="5" id="KW-1185">Reference proteome</keyword>
<dbReference type="RefSeq" id="WP_315652621.1">
    <property type="nucleotide sequence ID" value="NZ_JAVXZY010000010.1"/>
</dbReference>
<accession>A0ABU3PGN8</accession>
<protein>
    <submittedName>
        <fullName evidence="4">MCP four helix bundle domain-containing protein</fullName>
    </submittedName>
</protein>
<dbReference type="Pfam" id="PF13185">
    <property type="entry name" value="GAF_2"/>
    <property type="match status" value="1"/>
</dbReference>
<keyword evidence="1" id="KW-0812">Transmembrane</keyword>
<evidence type="ECO:0000313" key="4">
    <source>
        <dbReference type="EMBL" id="MDT9001742.1"/>
    </source>
</evidence>
<dbReference type="InterPro" id="IPR024478">
    <property type="entry name" value="HlyB_4HB_MCP"/>
</dbReference>
<comment type="caution">
    <text evidence="4">The sequence shown here is derived from an EMBL/GenBank/DDBJ whole genome shotgun (WGS) entry which is preliminary data.</text>
</comment>
<dbReference type="Proteomes" id="UP001246372">
    <property type="component" value="Unassembled WGS sequence"/>
</dbReference>
<name>A0ABU3PGN8_9BURK</name>
<reference evidence="4" key="1">
    <citation type="submission" date="2023-09" db="EMBL/GenBank/DDBJ databases">
        <title>Paucibacter sp. APW11 Genome sequencing and assembly.</title>
        <authorList>
            <person name="Kim I."/>
        </authorList>
    </citation>
    <scope>NUCLEOTIDE SEQUENCE</scope>
    <source>
        <strain evidence="4">APW11</strain>
    </source>
</reference>
<dbReference type="SUPFAM" id="SSF55781">
    <property type="entry name" value="GAF domain-like"/>
    <property type="match status" value="1"/>
</dbReference>
<dbReference type="InterPro" id="IPR029016">
    <property type="entry name" value="GAF-like_dom_sf"/>
</dbReference>
<dbReference type="Gene3D" id="3.30.450.40">
    <property type="match status" value="1"/>
</dbReference>
<evidence type="ECO:0000313" key="5">
    <source>
        <dbReference type="Proteomes" id="UP001246372"/>
    </source>
</evidence>
<gene>
    <name evidence="4" type="ORF">RQP53_20865</name>
</gene>
<evidence type="ECO:0000259" key="3">
    <source>
        <dbReference type="Pfam" id="PF13185"/>
    </source>
</evidence>
<feature type="transmembrane region" description="Helical" evidence="1">
    <location>
        <begin position="183"/>
        <end position="206"/>
    </location>
</feature>
<evidence type="ECO:0000259" key="2">
    <source>
        <dbReference type="Pfam" id="PF12729"/>
    </source>
</evidence>
<sequence>MAGVDGWSLKQRLTSLIGLILVLMALLAVGGVMQLRHMSDRIDSVYRDRVVPMQQLRRMQQALIGELPALIARLQAGVEPRRLRQDLDGVLGRVTQDWADYLGTEMVEREQALIDRCSPLLAQTQALLVQLRDAEPSADLSNVQRDLRVRTLALDRLLDELVDLQLQVARQTSETAQAAVREAIWLALAMVATAALLGAALAGAVWSRYRREQDEAESRRERLQRFYKALSETNQMIVRRHESSQSLFEGLCRICVSTGHATLASVVLLEGTSFRRVAVEGPIDRLMPGVPASWSVDAPFARSSMSSQVIRGNAHIIKNHAMQDPELQKPPAPLLPPGVEAMAAFVLRRGGQAVGALSLLAPEPDFFDAELLRLLDEMVGDVSFALDHLTRDAIGGENPLPLPPQP</sequence>
<feature type="transmembrane region" description="Helical" evidence="1">
    <location>
        <begin position="12"/>
        <end position="33"/>
    </location>
</feature>
<proteinExistence type="predicted"/>
<keyword evidence="1" id="KW-1133">Transmembrane helix</keyword>
<feature type="domain" description="Chemotaxis methyl-accepting receptor HlyB-like 4HB MCP" evidence="2">
    <location>
        <begin position="8"/>
        <end position="178"/>
    </location>
</feature>
<evidence type="ECO:0000256" key="1">
    <source>
        <dbReference type="SAM" id="Phobius"/>
    </source>
</evidence>
<dbReference type="Pfam" id="PF12729">
    <property type="entry name" value="4HB_MCP_1"/>
    <property type="match status" value="1"/>
</dbReference>
<feature type="domain" description="GAF" evidence="3">
    <location>
        <begin position="242"/>
        <end position="387"/>
    </location>
</feature>
<organism evidence="4 5">
    <name type="scientific">Roseateles aquae</name>
    <dbReference type="NCBI Taxonomy" id="3077235"/>
    <lineage>
        <taxon>Bacteria</taxon>
        <taxon>Pseudomonadati</taxon>
        <taxon>Pseudomonadota</taxon>
        <taxon>Betaproteobacteria</taxon>
        <taxon>Burkholderiales</taxon>
        <taxon>Sphaerotilaceae</taxon>
        <taxon>Roseateles</taxon>
    </lineage>
</organism>
<dbReference type="EMBL" id="JAVXZY010000010">
    <property type="protein sequence ID" value="MDT9001742.1"/>
    <property type="molecule type" value="Genomic_DNA"/>
</dbReference>